<dbReference type="PANTHER" id="PTHR33571">
    <property type="entry name" value="SSL8005 PROTEIN"/>
    <property type="match status" value="1"/>
</dbReference>
<dbReference type="CDD" id="cd05403">
    <property type="entry name" value="NT_KNTase_like"/>
    <property type="match status" value="1"/>
</dbReference>
<evidence type="ECO:0000256" key="6">
    <source>
        <dbReference type="ARBA" id="ARBA00022741"/>
    </source>
</evidence>
<keyword evidence="3 11" id="KW-0808">Transferase</keyword>
<dbReference type="SUPFAM" id="SSF81301">
    <property type="entry name" value="Nucleotidyltransferase"/>
    <property type="match status" value="1"/>
</dbReference>
<dbReference type="PANTHER" id="PTHR33571:SF12">
    <property type="entry name" value="BSL3053 PROTEIN"/>
    <property type="match status" value="1"/>
</dbReference>
<evidence type="ECO:0000256" key="4">
    <source>
        <dbReference type="ARBA" id="ARBA00022695"/>
    </source>
</evidence>
<evidence type="ECO:0000256" key="9">
    <source>
        <dbReference type="ARBA" id="ARBA00038276"/>
    </source>
</evidence>
<evidence type="ECO:0000259" key="10">
    <source>
        <dbReference type="Pfam" id="PF01909"/>
    </source>
</evidence>
<keyword evidence="6" id="KW-0547">Nucleotide-binding</keyword>
<keyword evidence="4" id="KW-0548">Nucleotidyltransferase</keyword>
<keyword evidence="8" id="KW-0460">Magnesium</keyword>
<feature type="domain" description="Polymerase nucleotidyl transferase" evidence="10">
    <location>
        <begin position="9"/>
        <end position="92"/>
    </location>
</feature>
<evidence type="ECO:0000256" key="3">
    <source>
        <dbReference type="ARBA" id="ARBA00022679"/>
    </source>
</evidence>
<evidence type="ECO:0000256" key="1">
    <source>
        <dbReference type="ARBA" id="ARBA00001946"/>
    </source>
</evidence>
<dbReference type="GO" id="GO:0005524">
    <property type="term" value="F:ATP binding"/>
    <property type="evidence" value="ECO:0007669"/>
    <property type="project" value="UniProtKB-KW"/>
</dbReference>
<keyword evidence="7" id="KW-0067">ATP-binding</keyword>
<accession>A0A564ZF41</accession>
<comment type="similarity">
    <text evidence="9">Belongs to the MntA antitoxin family.</text>
</comment>
<sequence length="102" mass="11441">MTRVLENKRQAIAEVCRRHGVARLDAFGSALRDDFRPGESDVDLLVEFGPMAPYARVDAYFGLLEELRALLGLEVDLVMAGAVKNPYIARDIDRTKRMLYAA</sequence>
<protein>
    <submittedName>
        <fullName evidence="11">Nucleotidyltransferase</fullName>
    </submittedName>
</protein>
<organism evidence="11 12">
    <name type="scientific">Candidatus Methylomirabilis lanthanidiphila</name>
    <dbReference type="NCBI Taxonomy" id="2211376"/>
    <lineage>
        <taxon>Bacteria</taxon>
        <taxon>Candidatus Methylomirabilota</taxon>
        <taxon>Candidatus Methylomirabilia</taxon>
        <taxon>Candidatus Methylomirabilales</taxon>
        <taxon>Candidatus Methylomirabilaceae</taxon>
        <taxon>Candidatus Methylomirabilis</taxon>
    </lineage>
</organism>
<evidence type="ECO:0000256" key="5">
    <source>
        <dbReference type="ARBA" id="ARBA00022723"/>
    </source>
</evidence>
<dbReference type="EMBL" id="CABIKM010000003">
    <property type="protein sequence ID" value="VUZ83884.1"/>
    <property type="molecule type" value="Genomic_DNA"/>
</dbReference>
<evidence type="ECO:0000256" key="7">
    <source>
        <dbReference type="ARBA" id="ARBA00022840"/>
    </source>
</evidence>
<keyword evidence="2" id="KW-1277">Toxin-antitoxin system</keyword>
<evidence type="ECO:0000313" key="12">
    <source>
        <dbReference type="Proteomes" id="UP000334340"/>
    </source>
</evidence>
<dbReference type="Gene3D" id="3.30.460.10">
    <property type="entry name" value="Beta Polymerase, domain 2"/>
    <property type="match status" value="1"/>
</dbReference>
<evidence type="ECO:0000256" key="8">
    <source>
        <dbReference type="ARBA" id="ARBA00022842"/>
    </source>
</evidence>
<dbReference type="GO" id="GO:0016779">
    <property type="term" value="F:nucleotidyltransferase activity"/>
    <property type="evidence" value="ECO:0007669"/>
    <property type="project" value="UniProtKB-KW"/>
</dbReference>
<keyword evidence="5" id="KW-0479">Metal-binding</keyword>
<evidence type="ECO:0000256" key="2">
    <source>
        <dbReference type="ARBA" id="ARBA00022649"/>
    </source>
</evidence>
<dbReference type="InterPro" id="IPR052038">
    <property type="entry name" value="Type-VII_TA_antitoxin"/>
</dbReference>
<dbReference type="InterPro" id="IPR002934">
    <property type="entry name" value="Polymerase_NTP_transf_dom"/>
</dbReference>
<dbReference type="Pfam" id="PF01909">
    <property type="entry name" value="NTP_transf_2"/>
    <property type="match status" value="1"/>
</dbReference>
<keyword evidence="12" id="KW-1185">Reference proteome</keyword>
<gene>
    <name evidence="11" type="ORF">MELA_00242</name>
</gene>
<dbReference type="Proteomes" id="UP000334340">
    <property type="component" value="Unassembled WGS sequence"/>
</dbReference>
<name>A0A564ZF41_9BACT</name>
<dbReference type="InterPro" id="IPR043519">
    <property type="entry name" value="NT_sf"/>
</dbReference>
<dbReference type="GO" id="GO:0046872">
    <property type="term" value="F:metal ion binding"/>
    <property type="evidence" value="ECO:0007669"/>
    <property type="project" value="UniProtKB-KW"/>
</dbReference>
<dbReference type="AlphaFoldDB" id="A0A564ZF41"/>
<evidence type="ECO:0000313" key="11">
    <source>
        <dbReference type="EMBL" id="VUZ83884.1"/>
    </source>
</evidence>
<proteinExistence type="inferred from homology"/>
<comment type="cofactor">
    <cofactor evidence="1">
        <name>Mg(2+)</name>
        <dbReference type="ChEBI" id="CHEBI:18420"/>
    </cofactor>
</comment>
<reference evidence="11 12" key="1">
    <citation type="submission" date="2019-07" db="EMBL/GenBank/DDBJ databases">
        <authorList>
            <person name="Cremers G."/>
        </authorList>
    </citation>
    <scope>NUCLEOTIDE SEQUENCE [LARGE SCALE GENOMIC DNA]</scope>
</reference>